<accession>A0ABT0NAP2</accession>
<reference evidence="2 3" key="1">
    <citation type="submission" date="2022-01" db="EMBL/GenBank/DDBJ databases">
        <title>Whole genome-based taxonomy of the Shewanellaceae.</title>
        <authorList>
            <person name="Martin-Rodriguez A.J."/>
        </authorList>
    </citation>
    <scope>NUCLEOTIDE SEQUENCE [LARGE SCALE GENOMIC DNA]</scope>
    <source>
        <strain evidence="2 3">DSM 21332</strain>
    </source>
</reference>
<evidence type="ECO:0000313" key="3">
    <source>
        <dbReference type="Proteomes" id="UP001202831"/>
    </source>
</evidence>
<evidence type="ECO:0000259" key="1">
    <source>
        <dbReference type="PROSITE" id="PS51733"/>
    </source>
</evidence>
<evidence type="ECO:0000313" key="2">
    <source>
        <dbReference type="EMBL" id="MCL2915494.1"/>
    </source>
</evidence>
<dbReference type="PANTHER" id="PTHR43679">
    <property type="entry name" value="OCTANOYLTRANSFERASE LIPM-RELATED"/>
    <property type="match status" value="1"/>
</dbReference>
<proteinExistence type="predicted"/>
<sequence>MQVTILDSPVDLGDQLDGELSALCRAEHPQLTIWQSLPALAVSQKDTLLPTYAEAVEVLRRDGVETLVRKSGGSAVFQSQSLFNLTLIWRLQGQTSIPESYRLMCRPMMDWLGQQGISSQLHAVDGAFCDGSFNIAVGGKKLAGTAQRWQRRKGECKVLGHISIVLSPDYHRELNLINEFYRLAGKPMAYRRQALMDLQSLVGSINKSDNTFANFARQIGLQYSGSQYEFGQ</sequence>
<dbReference type="SUPFAM" id="SSF55681">
    <property type="entry name" value="Class II aaRS and biotin synthetases"/>
    <property type="match status" value="1"/>
</dbReference>
<dbReference type="EMBL" id="JAKIKT010000007">
    <property type="protein sequence ID" value="MCL2915494.1"/>
    <property type="molecule type" value="Genomic_DNA"/>
</dbReference>
<protein>
    <recommendedName>
        <fullName evidence="1">BPL/LPL catalytic domain-containing protein</fullName>
    </recommendedName>
</protein>
<dbReference type="PROSITE" id="PS51733">
    <property type="entry name" value="BPL_LPL_CATALYTIC"/>
    <property type="match status" value="1"/>
</dbReference>
<dbReference type="InterPro" id="IPR045864">
    <property type="entry name" value="aa-tRNA-synth_II/BPL/LPL"/>
</dbReference>
<feature type="domain" description="BPL/LPL catalytic" evidence="1">
    <location>
        <begin position="25"/>
        <end position="210"/>
    </location>
</feature>
<keyword evidence="3" id="KW-1185">Reference proteome</keyword>
<name>A0ABT0NAP2_9GAMM</name>
<comment type="caution">
    <text evidence="2">The sequence shown here is derived from an EMBL/GenBank/DDBJ whole genome shotgun (WGS) entry which is preliminary data.</text>
</comment>
<dbReference type="Pfam" id="PF21948">
    <property type="entry name" value="LplA-B_cat"/>
    <property type="match status" value="1"/>
</dbReference>
<dbReference type="InterPro" id="IPR004143">
    <property type="entry name" value="BPL_LPL_catalytic"/>
</dbReference>
<dbReference type="Proteomes" id="UP001202831">
    <property type="component" value="Unassembled WGS sequence"/>
</dbReference>
<dbReference type="Gene3D" id="3.30.930.10">
    <property type="entry name" value="Bira Bifunctional Protein, Domain 2"/>
    <property type="match status" value="1"/>
</dbReference>
<dbReference type="PANTHER" id="PTHR43679:SF2">
    <property type="entry name" value="OCTANOYL-[GCVH]:PROTEIN N-OCTANOYLTRANSFERASE"/>
    <property type="match status" value="1"/>
</dbReference>
<dbReference type="InterPro" id="IPR050664">
    <property type="entry name" value="Octanoyltrans_LipM/LipL"/>
</dbReference>
<organism evidence="2 3">
    <name type="scientific">Shewanella corallii</name>
    <dbReference type="NCBI Taxonomy" id="560080"/>
    <lineage>
        <taxon>Bacteria</taxon>
        <taxon>Pseudomonadati</taxon>
        <taxon>Pseudomonadota</taxon>
        <taxon>Gammaproteobacteria</taxon>
        <taxon>Alteromonadales</taxon>
        <taxon>Shewanellaceae</taxon>
        <taxon>Shewanella</taxon>
    </lineage>
</organism>
<gene>
    <name evidence="2" type="ORF">L2725_17205</name>
</gene>